<gene>
    <name evidence="2" type="ORF">FSW04_13965</name>
</gene>
<keyword evidence="3" id="KW-1185">Reference proteome</keyword>
<dbReference type="SUPFAM" id="SSF46785">
    <property type="entry name" value="Winged helix' DNA-binding domain"/>
    <property type="match status" value="1"/>
</dbReference>
<evidence type="ECO:0000259" key="1">
    <source>
        <dbReference type="Pfam" id="PF13545"/>
    </source>
</evidence>
<organism evidence="2 3">
    <name type="scientific">Baekduia soli</name>
    <dbReference type="NCBI Taxonomy" id="496014"/>
    <lineage>
        <taxon>Bacteria</taxon>
        <taxon>Bacillati</taxon>
        <taxon>Actinomycetota</taxon>
        <taxon>Thermoleophilia</taxon>
        <taxon>Solirubrobacterales</taxon>
        <taxon>Baekduiaceae</taxon>
        <taxon>Baekduia</taxon>
    </lineage>
</organism>
<reference evidence="2 3" key="1">
    <citation type="journal article" date="2018" name="J. Microbiol.">
        <title>Baekduia soli gen. nov., sp. nov., a novel bacterium isolated from the soil of Baekdu Mountain and proposal of a novel family name, Baekduiaceae fam. nov.</title>
        <authorList>
            <person name="An D.S."/>
            <person name="Siddiqi M.Z."/>
            <person name="Kim K.H."/>
            <person name="Yu H.S."/>
            <person name="Im W.T."/>
        </authorList>
    </citation>
    <scope>NUCLEOTIDE SEQUENCE [LARGE SCALE GENOMIC DNA]</scope>
    <source>
        <strain evidence="2 3">BR7-21</strain>
    </source>
</reference>
<dbReference type="OrthoDB" id="5242211at2"/>
<dbReference type="Proteomes" id="UP000321805">
    <property type="component" value="Chromosome"/>
</dbReference>
<dbReference type="InterPro" id="IPR036390">
    <property type="entry name" value="WH_DNA-bd_sf"/>
</dbReference>
<evidence type="ECO:0000313" key="2">
    <source>
        <dbReference type="EMBL" id="QEC48565.1"/>
    </source>
</evidence>
<dbReference type="KEGG" id="bsol:FSW04_13965"/>
<feature type="domain" description="HTH crp-type" evidence="1">
    <location>
        <begin position="146"/>
        <end position="202"/>
    </location>
</feature>
<dbReference type="InterPro" id="IPR014710">
    <property type="entry name" value="RmlC-like_jellyroll"/>
</dbReference>
<name>A0A5B8U6N1_9ACTN</name>
<protein>
    <submittedName>
        <fullName evidence="2">Crp/Fnr family transcriptional regulator</fullName>
    </submittedName>
</protein>
<accession>A0A5B8U6N1</accession>
<sequence length="222" mass="24485">MGAGLDGDAREIARRHVVVNLHRLPTGALAPRLPDRENIPPAVGLLVLDGLIARDLHLAKRSTTELLGQGDIIRPWDDDATRGSGTTRASWTVLQPASAVVLDRRFAAIAGRWPSILDVLVQRMVRRSRQVSMQCTIAQVPRIDARVLTLMWMLADRWGRVTPHGVHVPLELTHETIAKLVAAQRPSVTTAIGTLTKHGDLQRHDHGWLLHGDPHTTLPELL</sequence>
<dbReference type="InterPro" id="IPR012318">
    <property type="entry name" value="HTH_CRP"/>
</dbReference>
<dbReference type="Pfam" id="PF13545">
    <property type="entry name" value="HTH_Crp_2"/>
    <property type="match status" value="1"/>
</dbReference>
<dbReference type="EMBL" id="CP042430">
    <property type="protein sequence ID" value="QEC48565.1"/>
    <property type="molecule type" value="Genomic_DNA"/>
</dbReference>
<dbReference type="AlphaFoldDB" id="A0A5B8U6N1"/>
<proteinExistence type="predicted"/>
<evidence type="ECO:0000313" key="3">
    <source>
        <dbReference type="Proteomes" id="UP000321805"/>
    </source>
</evidence>
<dbReference type="Gene3D" id="2.60.120.10">
    <property type="entry name" value="Jelly Rolls"/>
    <property type="match status" value="1"/>
</dbReference>